<evidence type="ECO:0000313" key="2">
    <source>
        <dbReference type="EMBL" id="KAJ5183655.1"/>
    </source>
</evidence>
<dbReference type="AlphaFoldDB" id="A0A9W9LZQ8"/>
<reference evidence="2" key="2">
    <citation type="journal article" date="2023" name="IMA Fungus">
        <title>Comparative genomic study of the Penicillium genus elucidates a diverse pangenome and 15 lateral gene transfer events.</title>
        <authorList>
            <person name="Petersen C."/>
            <person name="Sorensen T."/>
            <person name="Nielsen M.R."/>
            <person name="Sondergaard T.E."/>
            <person name="Sorensen J.L."/>
            <person name="Fitzpatrick D.A."/>
            <person name="Frisvad J.C."/>
            <person name="Nielsen K.L."/>
        </authorList>
    </citation>
    <scope>NUCLEOTIDE SEQUENCE</scope>
    <source>
        <strain evidence="2">IBT 21917</strain>
    </source>
</reference>
<feature type="domain" description="DUF7770" evidence="1">
    <location>
        <begin position="34"/>
        <end position="159"/>
    </location>
</feature>
<organism evidence="2 3">
    <name type="scientific">Penicillium capsulatum</name>
    <dbReference type="NCBI Taxonomy" id="69766"/>
    <lineage>
        <taxon>Eukaryota</taxon>
        <taxon>Fungi</taxon>
        <taxon>Dikarya</taxon>
        <taxon>Ascomycota</taxon>
        <taxon>Pezizomycotina</taxon>
        <taxon>Eurotiomycetes</taxon>
        <taxon>Eurotiomycetidae</taxon>
        <taxon>Eurotiales</taxon>
        <taxon>Aspergillaceae</taxon>
        <taxon>Penicillium</taxon>
    </lineage>
</organism>
<evidence type="ECO:0000259" key="1">
    <source>
        <dbReference type="Pfam" id="PF24968"/>
    </source>
</evidence>
<dbReference type="Pfam" id="PF24968">
    <property type="entry name" value="DUF7770"/>
    <property type="match status" value="1"/>
</dbReference>
<name>A0A9W9LZQ8_9EURO</name>
<evidence type="ECO:0000313" key="3">
    <source>
        <dbReference type="Proteomes" id="UP001146351"/>
    </source>
</evidence>
<proteinExistence type="predicted"/>
<protein>
    <recommendedName>
        <fullName evidence="1">DUF7770 domain-containing protein</fullName>
    </recommendedName>
</protein>
<accession>A0A9W9LZQ8</accession>
<keyword evidence="3" id="KW-1185">Reference proteome</keyword>
<reference evidence="2" key="1">
    <citation type="submission" date="2022-11" db="EMBL/GenBank/DDBJ databases">
        <authorList>
            <person name="Petersen C."/>
        </authorList>
    </citation>
    <scope>NUCLEOTIDE SEQUENCE</scope>
    <source>
        <strain evidence="2">IBT 21917</strain>
    </source>
</reference>
<dbReference type="OrthoDB" id="3527137at2759"/>
<comment type="caution">
    <text evidence="2">The sequence shown here is derived from an EMBL/GenBank/DDBJ whole genome shotgun (WGS) entry which is preliminary data.</text>
</comment>
<dbReference type="EMBL" id="JAPQKO010000001">
    <property type="protein sequence ID" value="KAJ5183655.1"/>
    <property type="molecule type" value="Genomic_DNA"/>
</dbReference>
<dbReference type="InterPro" id="IPR056672">
    <property type="entry name" value="DUF7770"/>
</dbReference>
<sequence>MSADRLHFVPAHRKAAILDLQVSHLFVVAHENLGSTNHWCFYLQTSPSSSIQLDCQPSHSIPSTMLRGGSMANLILLELPYVVPPEAKAQFLLDVEPSLAVREIHSLIINSGRHNYEFNESGTGCRKWVTNQLDFLSHAGLLLDRAQVVKAKDGILKLCGLIRPSIHSTMGPTPLEVDRGPRTAKPGRDLCGGEVVCAVEGPCTATIRKARRGVDRTIFERDGHVELMPWLECTALIPDFC</sequence>
<gene>
    <name evidence="2" type="ORF">N7492_001271</name>
</gene>
<dbReference type="Proteomes" id="UP001146351">
    <property type="component" value="Unassembled WGS sequence"/>
</dbReference>